<dbReference type="Proteomes" id="UP000552097">
    <property type="component" value="Unassembled WGS sequence"/>
</dbReference>
<name>A0A7W9HJ59_9PSEU</name>
<organism evidence="1 2">
    <name type="scientific">Saccharothrix ecbatanensis</name>
    <dbReference type="NCBI Taxonomy" id="1105145"/>
    <lineage>
        <taxon>Bacteria</taxon>
        <taxon>Bacillati</taxon>
        <taxon>Actinomycetota</taxon>
        <taxon>Actinomycetes</taxon>
        <taxon>Pseudonocardiales</taxon>
        <taxon>Pseudonocardiaceae</taxon>
        <taxon>Saccharothrix</taxon>
    </lineage>
</organism>
<sequence>MSGPDRLLLLWEEHVRAPFPPRFRGRDIDGEDMVVLDSDIAGCVSSALSGHLDERRHRILVRCLVAVEKVLPLIGDDERAFEYHERLREMAGLVVRLWDAKTE</sequence>
<evidence type="ECO:0000313" key="2">
    <source>
        <dbReference type="Proteomes" id="UP000552097"/>
    </source>
</evidence>
<dbReference type="RefSeq" id="WP_184920218.1">
    <property type="nucleotide sequence ID" value="NZ_JACHMO010000001.1"/>
</dbReference>
<accession>A0A7W9HJ59</accession>
<protein>
    <submittedName>
        <fullName evidence="1">Uncharacterized protein</fullName>
    </submittedName>
</protein>
<gene>
    <name evidence="1" type="ORF">F4560_002858</name>
</gene>
<reference evidence="1 2" key="1">
    <citation type="submission" date="2020-08" db="EMBL/GenBank/DDBJ databases">
        <title>Sequencing the genomes of 1000 actinobacteria strains.</title>
        <authorList>
            <person name="Klenk H.-P."/>
        </authorList>
    </citation>
    <scope>NUCLEOTIDE SEQUENCE [LARGE SCALE GENOMIC DNA]</scope>
    <source>
        <strain evidence="1 2">DSM 45486</strain>
    </source>
</reference>
<dbReference type="EMBL" id="JACHMO010000001">
    <property type="protein sequence ID" value="MBB5803090.1"/>
    <property type="molecule type" value="Genomic_DNA"/>
</dbReference>
<keyword evidence="2" id="KW-1185">Reference proteome</keyword>
<dbReference type="AlphaFoldDB" id="A0A7W9HJ59"/>
<comment type="caution">
    <text evidence="1">The sequence shown here is derived from an EMBL/GenBank/DDBJ whole genome shotgun (WGS) entry which is preliminary data.</text>
</comment>
<proteinExistence type="predicted"/>
<evidence type="ECO:0000313" key="1">
    <source>
        <dbReference type="EMBL" id="MBB5803090.1"/>
    </source>
</evidence>